<accession>A0A9D2NCB8</accession>
<reference evidence="2" key="2">
    <citation type="submission" date="2021-04" db="EMBL/GenBank/DDBJ databases">
        <authorList>
            <person name="Gilroy R."/>
        </authorList>
    </citation>
    <scope>NUCLEOTIDE SEQUENCE</scope>
    <source>
        <strain evidence="2">CHK185-5351</strain>
    </source>
</reference>
<evidence type="ECO:0000313" key="2">
    <source>
        <dbReference type="EMBL" id="HJC16044.1"/>
    </source>
</evidence>
<evidence type="ECO:0000313" key="3">
    <source>
        <dbReference type="Proteomes" id="UP000823849"/>
    </source>
</evidence>
<protein>
    <submittedName>
        <fullName evidence="2">Uncharacterized protein</fullName>
    </submittedName>
</protein>
<reference evidence="2" key="1">
    <citation type="journal article" date="2021" name="PeerJ">
        <title>Extensive microbial diversity within the chicken gut microbiome revealed by metagenomics and culture.</title>
        <authorList>
            <person name="Gilroy R."/>
            <person name="Ravi A."/>
            <person name="Getino M."/>
            <person name="Pursley I."/>
            <person name="Horton D.L."/>
            <person name="Alikhan N.F."/>
            <person name="Baker D."/>
            <person name="Gharbi K."/>
            <person name="Hall N."/>
            <person name="Watson M."/>
            <person name="Adriaenssens E.M."/>
            <person name="Foster-Nyarko E."/>
            <person name="Jarju S."/>
            <person name="Secka A."/>
            <person name="Antonio M."/>
            <person name="Oren A."/>
            <person name="Chaudhuri R.R."/>
            <person name="La Ragione R."/>
            <person name="Hildebrand F."/>
            <person name="Pallen M.J."/>
        </authorList>
    </citation>
    <scope>NUCLEOTIDE SEQUENCE</scope>
    <source>
        <strain evidence="2">CHK185-5351</strain>
    </source>
</reference>
<comment type="caution">
    <text evidence="2">The sequence shown here is derived from an EMBL/GenBank/DDBJ whole genome shotgun (WGS) entry which is preliminary data.</text>
</comment>
<proteinExistence type="predicted"/>
<dbReference type="EMBL" id="DWWU01000039">
    <property type="protein sequence ID" value="HJC16044.1"/>
    <property type="molecule type" value="Genomic_DNA"/>
</dbReference>
<dbReference type="Proteomes" id="UP000823849">
    <property type="component" value="Unassembled WGS sequence"/>
</dbReference>
<name>A0A9D2NCB8_9FIRM</name>
<feature type="region of interest" description="Disordered" evidence="1">
    <location>
        <begin position="1"/>
        <end position="20"/>
    </location>
</feature>
<evidence type="ECO:0000256" key="1">
    <source>
        <dbReference type="SAM" id="MobiDB-lite"/>
    </source>
</evidence>
<sequence length="59" mass="6715">MSLNGEGYRDPTADQAIRNAGRMPRRIKDVVRAINTVASLHGLEIVVVRDRHTGKEWRM</sequence>
<organism evidence="2 3">
    <name type="scientific">Candidatus Fusicatenibacter intestinigallinarum</name>
    <dbReference type="NCBI Taxonomy" id="2838598"/>
    <lineage>
        <taxon>Bacteria</taxon>
        <taxon>Bacillati</taxon>
        <taxon>Bacillota</taxon>
        <taxon>Clostridia</taxon>
        <taxon>Lachnospirales</taxon>
        <taxon>Lachnospiraceae</taxon>
        <taxon>Fusicatenibacter</taxon>
    </lineage>
</organism>
<gene>
    <name evidence="2" type="ORF">H9705_09560</name>
</gene>
<dbReference type="AlphaFoldDB" id="A0A9D2NCB8"/>